<evidence type="ECO:0000313" key="1">
    <source>
        <dbReference type="EMBL" id="GJT14706.1"/>
    </source>
</evidence>
<comment type="caution">
    <text evidence="1">The sequence shown here is derived from an EMBL/GenBank/DDBJ whole genome shotgun (WGS) entry which is preliminary data.</text>
</comment>
<accession>A0ABQ5BIP1</accession>
<evidence type="ECO:0008006" key="3">
    <source>
        <dbReference type="Google" id="ProtNLM"/>
    </source>
</evidence>
<organism evidence="1 2">
    <name type="scientific">Tanacetum coccineum</name>
    <dbReference type="NCBI Taxonomy" id="301880"/>
    <lineage>
        <taxon>Eukaryota</taxon>
        <taxon>Viridiplantae</taxon>
        <taxon>Streptophyta</taxon>
        <taxon>Embryophyta</taxon>
        <taxon>Tracheophyta</taxon>
        <taxon>Spermatophyta</taxon>
        <taxon>Magnoliopsida</taxon>
        <taxon>eudicotyledons</taxon>
        <taxon>Gunneridae</taxon>
        <taxon>Pentapetalae</taxon>
        <taxon>asterids</taxon>
        <taxon>campanulids</taxon>
        <taxon>Asterales</taxon>
        <taxon>Asteraceae</taxon>
        <taxon>Asteroideae</taxon>
        <taxon>Anthemideae</taxon>
        <taxon>Anthemidinae</taxon>
        <taxon>Tanacetum</taxon>
    </lineage>
</organism>
<evidence type="ECO:0000313" key="2">
    <source>
        <dbReference type="Proteomes" id="UP001151760"/>
    </source>
</evidence>
<name>A0ABQ5BIP1_9ASTR</name>
<protein>
    <recommendedName>
        <fullName evidence="3">Integrase catalytic domain-containing protein</fullName>
    </recommendedName>
</protein>
<reference evidence="1" key="1">
    <citation type="journal article" date="2022" name="Int. J. Mol. Sci.">
        <title>Draft Genome of Tanacetum Coccineum: Genomic Comparison of Closely Related Tanacetum-Family Plants.</title>
        <authorList>
            <person name="Yamashiro T."/>
            <person name="Shiraishi A."/>
            <person name="Nakayama K."/>
            <person name="Satake H."/>
        </authorList>
    </citation>
    <scope>NUCLEOTIDE SEQUENCE</scope>
</reference>
<keyword evidence="2" id="KW-1185">Reference proteome</keyword>
<dbReference type="Proteomes" id="UP001151760">
    <property type="component" value="Unassembled WGS sequence"/>
</dbReference>
<proteinExistence type="predicted"/>
<sequence>MICQTQSLQTRYLSAITKESKVVKNDNVIAPGIFRINPSKTPREDKFVPINKVRASVRTNLITVSQPHVITKKEVISDSNEVDVEEHHRNSLLSKNNKHMSSECNNVMLSIQNDRSEVVCAMCKQCLIIANHDVCVLNYVNGMNYRAHDRKSKVLINFVWKFLGTVHFGNHHVAAILVRQFYDSDLEVAFRRNTCLVKNLKGVDLLKENRTTNLYTINIHEITSDSPICLMARATSTKSKDEAQEEIKTFLKKITILLQDPVIIVRTKNGTEFKNQVLKEYFDSVGISHQASLQLLRRAILKTAPSFTVDLTKHHTSSLTAENQTYHFYMSSGLSAISRMTVRTLGSLVQKVILASSLFILLLHVLTDSKPGLQGMTSGQISSGLDLTYAPSIITTQQPTEHEFDLLFESMYDDYIGGQPSVATRTALAAQAPQDVDEIETQQQHVQDQNNQALLQPEMVANNVPNAMLDGNTFVNPFALTSISAVESSSLQYVDPSNMHAFYQPYPHEY</sequence>
<reference evidence="1" key="2">
    <citation type="submission" date="2022-01" db="EMBL/GenBank/DDBJ databases">
        <authorList>
            <person name="Yamashiro T."/>
            <person name="Shiraishi A."/>
            <person name="Satake H."/>
            <person name="Nakayama K."/>
        </authorList>
    </citation>
    <scope>NUCLEOTIDE SEQUENCE</scope>
</reference>
<dbReference type="EMBL" id="BQNB010013335">
    <property type="protein sequence ID" value="GJT14706.1"/>
    <property type="molecule type" value="Genomic_DNA"/>
</dbReference>
<gene>
    <name evidence="1" type="ORF">Tco_0861748</name>
</gene>